<gene>
    <name evidence="6" type="ORF">LCGC14_2925290</name>
</gene>
<feature type="transmembrane region" description="Helical" evidence="5">
    <location>
        <begin position="76"/>
        <end position="94"/>
    </location>
</feature>
<evidence type="ECO:0000313" key="6">
    <source>
        <dbReference type="EMBL" id="KKK70308.1"/>
    </source>
</evidence>
<dbReference type="InterPro" id="IPR002781">
    <property type="entry name" value="TM_pro_TauE-like"/>
</dbReference>
<keyword evidence="4 5" id="KW-0472">Membrane</keyword>
<evidence type="ECO:0000256" key="3">
    <source>
        <dbReference type="ARBA" id="ARBA00022989"/>
    </source>
</evidence>
<dbReference type="InterPro" id="IPR051598">
    <property type="entry name" value="TSUP/Inactive_protease-like"/>
</dbReference>
<dbReference type="EMBL" id="LAZR01058248">
    <property type="protein sequence ID" value="KKK70308.1"/>
    <property type="molecule type" value="Genomic_DNA"/>
</dbReference>
<feature type="transmembrane region" description="Helical" evidence="5">
    <location>
        <begin position="12"/>
        <end position="38"/>
    </location>
</feature>
<dbReference type="Pfam" id="PF01925">
    <property type="entry name" value="TauE"/>
    <property type="match status" value="1"/>
</dbReference>
<sequence>MTLQYWFMFPVAVLIATIAMAAGVGGATFFSPFFILALGLPPEVAIGTGLITEVFGFTSGLYAYARKRLIDYRLGLALLVTTIPLALLGTLAANWVESDILKVVLGMGLFAVAIAFLRAPEHKEVELLDHAIEQEYGGEKSETCLITSEGEEIRYTVCNRIEGRLIAGVGGLFVGLISTGLGELNGYFLLQRCRVPSRVC</sequence>
<evidence type="ECO:0000256" key="4">
    <source>
        <dbReference type="ARBA" id="ARBA00023136"/>
    </source>
</evidence>
<dbReference type="PANTHER" id="PTHR43701:SF2">
    <property type="entry name" value="MEMBRANE TRANSPORTER PROTEIN YJNA-RELATED"/>
    <property type="match status" value="1"/>
</dbReference>
<evidence type="ECO:0000256" key="2">
    <source>
        <dbReference type="ARBA" id="ARBA00022692"/>
    </source>
</evidence>
<feature type="transmembrane region" description="Helical" evidence="5">
    <location>
        <begin position="44"/>
        <end position="64"/>
    </location>
</feature>
<organism evidence="6">
    <name type="scientific">marine sediment metagenome</name>
    <dbReference type="NCBI Taxonomy" id="412755"/>
    <lineage>
        <taxon>unclassified sequences</taxon>
        <taxon>metagenomes</taxon>
        <taxon>ecological metagenomes</taxon>
    </lineage>
</organism>
<proteinExistence type="predicted"/>
<comment type="subcellular location">
    <subcellularLocation>
        <location evidence="1">Membrane</location>
        <topology evidence="1">Multi-pass membrane protein</topology>
    </subcellularLocation>
</comment>
<evidence type="ECO:0000256" key="5">
    <source>
        <dbReference type="SAM" id="Phobius"/>
    </source>
</evidence>
<dbReference type="GO" id="GO:0016020">
    <property type="term" value="C:membrane"/>
    <property type="evidence" value="ECO:0007669"/>
    <property type="project" value="UniProtKB-SubCell"/>
</dbReference>
<accession>A0A0F8XMV0</accession>
<protein>
    <recommendedName>
        <fullName evidence="7">Membrane transporter protein</fullName>
    </recommendedName>
</protein>
<comment type="caution">
    <text evidence="6">The sequence shown here is derived from an EMBL/GenBank/DDBJ whole genome shotgun (WGS) entry which is preliminary data.</text>
</comment>
<evidence type="ECO:0008006" key="7">
    <source>
        <dbReference type="Google" id="ProtNLM"/>
    </source>
</evidence>
<dbReference type="PANTHER" id="PTHR43701">
    <property type="entry name" value="MEMBRANE TRANSPORTER PROTEIN MJ0441-RELATED"/>
    <property type="match status" value="1"/>
</dbReference>
<dbReference type="AlphaFoldDB" id="A0A0F8XMV0"/>
<feature type="transmembrane region" description="Helical" evidence="5">
    <location>
        <begin position="100"/>
        <end position="117"/>
    </location>
</feature>
<evidence type="ECO:0000256" key="1">
    <source>
        <dbReference type="ARBA" id="ARBA00004141"/>
    </source>
</evidence>
<reference evidence="6" key="1">
    <citation type="journal article" date="2015" name="Nature">
        <title>Complex archaea that bridge the gap between prokaryotes and eukaryotes.</title>
        <authorList>
            <person name="Spang A."/>
            <person name="Saw J.H."/>
            <person name="Jorgensen S.L."/>
            <person name="Zaremba-Niedzwiedzka K."/>
            <person name="Martijn J."/>
            <person name="Lind A.E."/>
            <person name="van Eijk R."/>
            <person name="Schleper C."/>
            <person name="Guy L."/>
            <person name="Ettema T.J."/>
        </authorList>
    </citation>
    <scope>NUCLEOTIDE SEQUENCE</scope>
</reference>
<keyword evidence="2 5" id="KW-0812">Transmembrane</keyword>
<keyword evidence="3 5" id="KW-1133">Transmembrane helix</keyword>
<name>A0A0F8XMV0_9ZZZZ</name>